<dbReference type="EMBL" id="CP009268">
    <property type="protein sequence ID" value="AJA51061.1"/>
    <property type="molecule type" value="Genomic_DNA"/>
</dbReference>
<gene>
    <name evidence="1" type="ORF">CLPA_c09730</name>
    <name evidence="2" type="ORF">CP6013_02179</name>
</gene>
<proteinExistence type="predicted"/>
<sequence>MKVKKILTRLYVNDINPAIEFYKKLLNQDCNLRFKYTEMNLELAQIGNILILGGTDEALKPFKDTKVTFLVDSVKEFREFLLKNNAVIIRDLKEVPTGMNITVKHLDGTIVEYVEHKKINE</sequence>
<evidence type="ECO:0000313" key="4">
    <source>
        <dbReference type="Proteomes" id="UP000030905"/>
    </source>
</evidence>
<evidence type="ECO:0000313" key="3">
    <source>
        <dbReference type="Proteomes" id="UP000028042"/>
    </source>
</evidence>
<organism evidence="1 4">
    <name type="scientific">Clostridium pasteurianum DSM 525 = ATCC 6013</name>
    <dbReference type="NCBI Taxonomy" id="1262449"/>
    <lineage>
        <taxon>Bacteria</taxon>
        <taxon>Bacillati</taxon>
        <taxon>Bacillota</taxon>
        <taxon>Clostridia</taxon>
        <taxon>Eubacteriales</taxon>
        <taxon>Clostridiaceae</taxon>
        <taxon>Clostridium</taxon>
    </lineage>
</organism>
<dbReference type="Gene3D" id="3.10.180.10">
    <property type="entry name" value="2,3-Dihydroxybiphenyl 1,2-Dioxygenase, domain 1"/>
    <property type="match status" value="1"/>
</dbReference>
<accession>A0A0H3J532</accession>
<dbReference type="EMBL" id="JPGY02000001">
    <property type="protein sequence ID" value="KRU12931.1"/>
    <property type="molecule type" value="Genomic_DNA"/>
</dbReference>
<evidence type="ECO:0000313" key="2">
    <source>
        <dbReference type="EMBL" id="KRU12931.1"/>
    </source>
</evidence>
<dbReference type="GeneID" id="93073171"/>
<dbReference type="Proteomes" id="UP000028042">
    <property type="component" value="Unassembled WGS sequence"/>
</dbReference>
<protein>
    <submittedName>
        <fullName evidence="1 2">Glyoxalase-like domain-containing protein</fullName>
    </submittedName>
</protein>
<dbReference type="PATRIC" id="fig|1262449.3.peg.1996"/>
<dbReference type="AlphaFoldDB" id="A0A0H3J532"/>
<dbReference type="SUPFAM" id="SSF54593">
    <property type="entry name" value="Glyoxalase/Bleomycin resistance protein/Dihydroxybiphenyl dioxygenase"/>
    <property type="match status" value="1"/>
</dbReference>
<dbReference type="eggNOG" id="COG0346">
    <property type="taxonomic scope" value="Bacteria"/>
</dbReference>
<dbReference type="RefSeq" id="WP_003444807.1">
    <property type="nucleotide sequence ID" value="NZ_ANZB01000005.1"/>
</dbReference>
<reference evidence="2" key="2">
    <citation type="submission" date="2015-10" db="EMBL/GenBank/DDBJ databases">
        <title>Improved Draft Genome Sequence of Clostridium pasteurianum Strain ATCC 6013 (DSM 525) Using a Hybrid Next-Generation Sequencing Approach.</title>
        <authorList>
            <person name="Pyne M.E."/>
            <person name="Utturkar S.M."/>
            <person name="Brown S.D."/>
            <person name="Moo-Young M."/>
            <person name="Chung D.A."/>
            <person name="Chou P.C."/>
        </authorList>
    </citation>
    <scope>NUCLEOTIDE SEQUENCE</scope>
    <source>
        <strain evidence="2">ATCC 6013</strain>
    </source>
</reference>
<keyword evidence="4" id="KW-1185">Reference proteome</keyword>
<dbReference type="Proteomes" id="UP000030905">
    <property type="component" value="Chromosome"/>
</dbReference>
<dbReference type="KEGG" id="cpae:CPAST_c09730"/>
<name>A0A0H3J532_CLOPA</name>
<reference evidence="2 3" key="3">
    <citation type="journal article" name="Genome Announc.">
        <title>Improved Draft Genome Sequence of Clostridium pasteurianum Strain ATCC 6013 (DSM 525) Using a Hybrid Next-Generation Sequencing Approach.</title>
        <authorList>
            <person name="Pyne M.E."/>
            <person name="Utturkar S."/>
            <person name="Brown S.D."/>
            <person name="Moo-Young M."/>
            <person name="Chung D.A."/>
            <person name="Chou C.P."/>
        </authorList>
    </citation>
    <scope>NUCLEOTIDE SEQUENCE [LARGE SCALE GENOMIC DNA]</scope>
    <source>
        <strain evidence="2 3">ATCC 6013</strain>
    </source>
</reference>
<dbReference type="InterPro" id="IPR029068">
    <property type="entry name" value="Glyas_Bleomycin-R_OHBP_Dase"/>
</dbReference>
<evidence type="ECO:0000313" key="1">
    <source>
        <dbReference type="EMBL" id="AJA51061.1"/>
    </source>
</evidence>
<reference evidence="1 4" key="1">
    <citation type="journal article" date="2015" name="Genome Announc.">
        <title>Complete Genome Sequence of the Nitrogen-Fixing and Solvent-Producing Clostridium pasteurianum DSM 525.</title>
        <authorList>
            <person name="Poehlein A."/>
            <person name="Grosse-Honebrink A."/>
            <person name="Zhang Y."/>
            <person name="Minton N.P."/>
            <person name="Daniel R."/>
        </authorList>
    </citation>
    <scope>NUCLEOTIDE SEQUENCE [LARGE SCALE GENOMIC DNA]</scope>
    <source>
        <strain evidence="1">DSM 525</strain>
        <strain evidence="4">DSM 525 / ATCC 6013</strain>
    </source>
</reference>
<dbReference type="KEGG" id="cpat:CLPA_c09730"/>